<comment type="caution">
    <text evidence="2">The sequence shown here is derived from an EMBL/GenBank/DDBJ whole genome shotgun (WGS) entry which is preliminary data.</text>
</comment>
<keyword evidence="1" id="KW-1133">Transmembrane helix</keyword>
<keyword evidence="1" id="KW-0812">Transmembrane</keyword>
<sequence length="42" mass="5015">MGNLQVILSSRWWLTVSRALIRGMGFYCFLSFLCIKFWIMLL</sequence>
<dbReference type="Proteomes" id="UP000265566">
    <property type="component" value="Chromosome 6"/>
</dbReference>
<gene>
    <name evidence="2" type="ORF">MtrunA17_Chr6g0482241</name>
</gene>
<proteinExistence type="predicted"/>
<dbReference type="EMBL" id="PSQE01000006">
    <property type="protein sequence ID" value="RHN52594.1"/>
    <property type="molecule type" value="Genomic_DNA"/>
</dbReference>
<organism evidence="2 3">
    <name type="scientific">Medicago truncatula</name>
    <name type="common">Barrel medic</name>
    <name type="synonym">Medicago tribuloides</name>
    <dbReference type="NCBI Taxonomy" id="3880"/>
    <lineage>
        <taxon>Eukaryota</taxon>
        <taxon>Viridiplantae</taxon>
        <taxon>Streptophyta</taxon>
        <taxon>Embryophyta</taxon>
        <taxon>Tracheophyta</taxon>
        <taxon>Spermatophyta</taxon>
        <taxon>Magnoliopsida</taxon>
        <taxon>eudicotyledons</taxon>
        <taxon>Gunneridae</taxon>
        <taxon>Pentapetalae</taxon>
        <taxon>rosids</taxon>
        <taxon>fabids</taxon>
        <taxon>Fabales</taxon>
        <taxon>Fabaceae</taxon>
        <taxon>Papilionoideae</taxon>
        <taxon>50 kb inversion clade</taxon>
        <taxon>NPAAA clade</taxon>
        <taxon>Hologalegina</taxon>
        <taxon>IRL clade</taxon>
        <taxon>Trifolieae</taxon>
        <taxon>Medicago</taxon>
    </lineage>
</organism>
<evidence type="ECO:0000313" key="2">
    <source>
        <dbReference type="EMBL" id="RHN52594.1"/>
    </source>
</evidence>
<reference evidence="3" key="1">
    <citation type="journal article" date="2018" name="Nat. Plants">
        <title>Whole-genome landscape of Medicago truncatula symbiotic genes.</title>
        <authorList>
            <person name="Pecrix Y."/>
            <person name="Staton S.E."/>
            <person name="Sallet E."/>
            <person name="Lelandais-Briere C."/>
            <person name="Moreau S."/>
            <person name="Carrere S."/>
            <person name="Blein T."/>
            <person name="Jardinaud M.F."/>
            <person name="Latrasse D."/>
            <person name="Zouine M."/>
            <person name="Zahm M."/>
            <person name="Kreplak J."/>
            <person name="Mayjonade B."/>
            <person name="Satge C."/>
            <person name="Perez M."/>
            <person name="Cauet S."/>
            <person name="Marande W."/>
            <person name="Chantry-Darmon C."/>
            <person name="Lopez-Roques C."/>
            <person name="Bouchez O."/>
            <person name="Berard A."/>
            <person name="Debelle F."/>
            <person name="Munos S."/>
            <person name="Bendahmane A."/>
            <person name="Berges H."/>
            <person name="Niebel A."/>
            <person name="Buitink J."/>
            <person name="Frugier F."/>
            <person name="Benhamed M."/>
            <person name="Crespi M."/>
            <person name="Gouzy J."/>
            <person name="Gamas P."/>
        </authorList>
    </citation>
    <scope>NUCLEOTIDE SEQUENCE [LARGE SCALE GENOMIC DNA]</scope>
    <source>
        <strain evidence="3">cv. Jemalong A17</strain>
    </source>
</reference>
<name>A0A396HL29_MEDTR</name>
<evidence type="ECO:0008006" key="4">
    <source>
        <dbReference type="Google" id="ProtNLM"/>
    </source>
</evidence>
<keyword evidence="1" id="KW-0472">Membrane</keyword>
<accession>A0A396HL29</accession>
<protein>
    <recommendedName>
        <fullName evidence="4">Transmembrane protein</fullName>
    </recommendedName>
</protein>
<dbReference type="AlphaFoldDB" id="A0A396HL29"/>
<evidence type="ECO:0000256" key="1">
    <source>
        <dbReference type="SAM" id="Phobius"/>
    </source>
</evidence>
<evidence type="ECO:0000313" key="3">
    <source>
        <dbReference type="Proteomes" id="UP000265566"/>
    </source>
</evidence>
<feature type="transmembrane region" description="Helical" evidence="1">
    <location>
        <begin position="20"/>
        <end position="39"/>
    </location>
</feature>
<dbReference type="Gramene" id="rna37288">
    <property type="protein sequence ID" value="RHN52594.1"/>
    <property type="gene ID" value="gene37288"/>
</dbReference>